<gene>
    <name evidence="3" type="ORF">OHA91_32080</name>
</gene>
<evidence type="ECO:0000259" key="2">
    <source>
        <dbReference type="Pfam" id="PF01648"/>
    </source>
</evidence>
<proteinExistence type="predicted"/>
<dbReference type="SUPFAM" id="SSF56214">
    <property type="entry name" value="4'-phosphopantetheinyl transferase"/>
    <property type="match status" value="2"/>
</dbReference>
<reference evidence="3" key="1">
    <citation type="submission" date="2022-10" db="EMBL/GenBank/DDBJ databases">
        <title>The complete genomes of actinobacterial strains from the NBC collection.</title>
        <authorList>
            <person name="Joergensen T.S."/>
            <person name="Alvarez Arevalo M."/>
            <person name="Sterndorff E.B."/>
            <person name="Faurdal D."/>
            <person name="Vuksanovic O."/>
            <person name="Mourched A.-S."/>
            <person name="Charusanti P."/>
            <person name="Shaw S."/>
            <person name="Blin K."/>
            <person name="Weber T."/>
        </authorList>
    </citation>
    <scope>NUCLEOTIDE SEQUENCE</scope>
    <source>
        <strain evidence="3">NBC_00303</strain>
    </source>
</reference>
<dbReference type="Gene3D" id="3.90.470.20">
    <property type="entry name" value="4'-phosphopantetheinyl transferase domain"/>
    <property type="match status" value="2"/>
</dbReference>
<dbReference type="RefSeq" id="WP_328740498.1">
    <property type="nucleotide sequence ID" value="NZ_CP108036.1"/>
</dbReference>
<dbReference type="GeneID" id="95500783"/>
<keyword evidence="4" id="KW-1185">Reference proteome</keyword>
<organism evidence="3 4">
    <name type="scientific">Streptomyces erythrochromogenes</name>
    <dbReference type="NCBI Taxonomy" id="285574"/>
    <lineage>
        <taxon>Bacteria</taxon>
        <taxon>Bacillati</taxon>
        <taxon>Actinomycetota</taxon>
        <taxon>Actinomycetes</taxon>
        <taxon>Kitasatosporales</taxon>
        <taxon>Streptomycetaceae</taxon>
        <taxon>Streptomyces</taxon>
    </lineage>
</organism>
<evidence type="ECO:0000313" key="3">
    <source>
        <dbReference type="EMBL" id="WUN82750.1"/>
    </source>
</evidence>
<dbReference type="EMBL" id="CP108036">
    <property type="protein sequence ID" value="WUN82750.1"/>
    <property type="molecule type" value="Genomic_DNA"/>
</dbReference>
<dbReference type="InterPro" id="IPR037143">
    <property type="entry name" value="4-PPantetheinyl_Trfase_dom_sf"/>
</dbReference>
<feature type="domain" description="4'-phosphopantetheinyl transferase" evidence="2">
    <location>
        <begin position="122"/>
        <end position="178"/>
    </location>
</feature>
<evidence type="ECO:0000313" key="4">
    <source>
        <dbReference type="Proteomes" id="UP001432312"/>
    </source>
</evidence>
<dbReference type="GO" id="GO:0016740">
    <property type="term" value="F:transferase activity"/>
    <property type="evidence" value="ECO:0007669"/>
    <property type="project" value="UniProtKB-KW"/>
</dbReference>
<name>A0ABZ1QJW5_9ACTN</name>
<dbReference type="InterPro" id="IPR008278">
    <property type="entry name" value="4-PPantetheinyl_Trfase_dom"/>
</dbReference>
<keyword evidence="1 3" id="KW-0808">Transferase</keyword>
<protein>
    <submittedName>
        <fullName evidence="3">4'-phosphopantetheinyl transferase superfamily protein</fullName>
    </submittedName>
</protein>
<accession>A0ABZ1QJW5</accession>
<dbReference type="Pfam" id="PF01648">
    <property type="entry name" value="ACPS"/>
    <property type="match status" value="1"/>
</dbReference>
<evidence type="ECO:0000256" key="1">
    <source>
        <dbReference type="ARBA" id="ARBA00022679"/>
    </source>
</evidence>
<dbReference type="Proteomes" id="UP001432312">
    <property type="component" value="Chromosome"/>
</dbReference>
<sequence length="229" mass="23433">MIRDAGHLGFGAIAPGPVHRWGGAALVVARRPGPRPPPPLSLAERRVLDALPARRRAEWAQGRLLVKRLAGDALGVPPGEVEVLPRDDGSPGVLVGGVPAPAVHVSISHTAGHVAAALAPEPVGVDLCETASAAAVRRVADHVLSPGELSLIGTDRPEAAAAAWALKEAAVKADRSSVFGEAPRRVVILGLLPPVLGGRRRAMVWRADHAVLALVLAHPALPPGSAAGP</sequence>